<keyword evidence="1" id="KW-0812">Transmembrane</keyword>
<evidence type="ECO:0000313" key="5">
    <source>
        <dbReference type="Proteomes" id="UP000182200"/>
    </source>
</evidence>
<accession>A0A0P1LWW3</accession>
<accession>A0A0P1LAG9</accession>
<dbReference type="Proteomes" id="UP000182200">
    <property type="component" value="Unassembled WGS sequence"/>
</dbReference>
<accession>A0A0P1P752</accession>
<dbReference type="RefSeq" id="WP_075426360.1">
    <property type="nucleotide sequence ID" value="NZ_CZVI01000027.1"/>
</dbReference>
<accession>A0A0P1LIL5</accession>
<dbReference type="Proteomes" id="UP000182011">
    <property type="component" value="Unassembled WGS sequence"/>
</dbReference>
<dbReference type="AlphaFoldDB" id="A0A0P1LAG9"/>
<keyword evidence="1" id="KW-0472">Membrane</keyword>
<gene>
    <name evidence="3" type="ORF">JGI4_01214</name>
    <name evidence="2" type="ORF">JGI8_01658</name>
</gene>
<protein>
    <submittedName>
        <fullName evidence="3">Uncharacterized protein</fullName>
    </submittedName>
</protein>
<organism evidence="3 4">
    <name type="scientific">Candidatus Kryptonium thompsonii</name>
    <dbReference type="NCBI Taxonomy" id="1633631"/>
    <lineage>
        <taxon>Bacteria</taxon>
        <taxon>Pseudomonadati</taxon>
        <taxon>Candidatus Kryptoniota</taxon>
        <taxon>Candidatus Kryptonium</taxon>
    </lineage>
</organism>
<accession>A0A0S4N2P5</accession>
<accession>A0A0P1MAV9</accession>
<proteinExistence type="predicted"/>
<evidence type="ECO:0000256" key="1">
    <source>
        <dbReference type="SAM" id="Phobius"/>
    </source>
</evidence>
<dbReference type="STRING" id="1633631.GCA_001442925_01209"/>
<dbReference type="PROSITE" id="PS51257">
    <property type="entry name" value="PROKAR_LIPOPROTEIN"/>
    <property type="match status" value="1"/>
</dbReference>
<name>A0A0P1LAG9_9BACT</name>
<reference evidence="2 5" key="2">
    <citation type="submission" date="2015-11" db="EMBL/GenBank/DDBJ databases">
        <authorList>
            <person name="Varghese N."/>
        </authorList>
    </citation>
    <scope>NUCLEOTIDE SEQUENCE [LARGE SCALE GENOMIC DNA]</scope>
    <source>
        <strain evidence="2 5">JGI-8</strain>
    </source>
</reference>
<evidence type="ECO:0000313" key="2">
    <source>
        <dbReference type="EMBL" id="CUS92268.1"/>
    </source>
</evidence>
<dbReference type="EMBL" id="FAOP01000005">
    <property type="protein sequence ID" value="CUU05296.1"/>
    <property type="molecule type" value="Genomic_DNA"/>
</dbReference>
<accession>A0A0P1LLA0</accession>
<evidence type="ECO:0000313" key="3">
    <source>
        <dbReference type="EMBL" id="CUU05296.1"/>
    </source>
</evidence>
<keyword evidence="1" id="KW-1133">Transmembrane helix</keyword>
<evidence type="ECO:0000313" key="4">
    <source>
        <dbReference type="Proteomes" id="UP000182011"/>
    </source>
</evidence>
<accession>A0A0P1P619</accession>
<feature type="transmembrane region" description="Helical" evidence="1">
    <location>
        <begin position="242"/>
        <end position="260"/>
    </location>
</feature>
<dbReference type="EMBL" id="CZVI01000027">
    <property type="protein sequence ID" value="CUS92268.1"/>
    <property type="molecule type" value="Genomic_DNA"/>
</dbReference>
<accession>A0A0P1M684</accession>
<keyword evidence="5" id="KW-1185">Reference proteome</keyword>
<reference evidence="3 4" key="1">
    <citation type="submission" date="2015-11" db="EMBL/GenBank/DDBJ databases">
        <authorList>
            <person name="Zhang Y."/>
            <person name="Guo Z."/>
        </authorList>
    </citation>
    <scope>NUCLEOTIDE SEQUENCE [LARGE SCALE GENOMIC DNA]</scope>
    <source>
        <strain evidence="3">JGI-4</strain>
    </source>
</reference>
<accession>A0A0P1L917</accession>
<sequence length="267" mass="30744">MKRFFLFLIIFLIGCGGSKQTLKENSSANSATTLKNNSSFPFGRKYEYVYKLTKPIERDRLYFSDLNIFVEFVIDESFIHLRLKNKKAEKLSIPLNDAQILINARASKALNFNYLNEFNYFPVSFSNVIDVFPNAFVELHLAPSDRVFANSGDYEIAGFYPYVDFNDEKKVQEIYGNVGKKLGLYLPVETEDEIYDYYFEFQIVNVKEAGAYYPKRKQVTTQMQIPSEIVVKGEGLSPSESFIASTLISFFVLISAYFIFAREKGKI</sequence>
<dbReference type="OrthoDB" id="9780826at2"/>